<comment type="caution">
    <text evidence="13">The sequence shown here is derived from an EMBL/GenBank/DDBJ whole genome shotgun (WGS) entry which is preliminary data.</text>
</comment>
<evidence type="ECO:0000256" key="3">
    <source>
        <dbReference type="ARBA" id="ARBA00022452"/>
    </source>
</evidence>
<keyword evidence="3 8" id="KW-1134">Transmembrane beta strand</keyword>
<keyword evidence="2 8" id="KW-0813">Transport</keyword>
<keyword evidence="13" id="KW-0675">Receptor</keyword>
<keyword evidence="5 9" id="KW-0798">TonB box</keyword>
<dbReference type="InterPro" id="IPR037066">
    <property type="entry name" value="Plug_dom_sf"/>
</dbReference>
<evidence type="ECO:0000256" key="4">
    <source>
        <dbReference type="ARBA" id="ARBA00022692"/>
    </source>
</evidence>
<keyword evidence="6 8" id="KW-0472">Membrane</keyword>
<evidence type="ECO:0000256" key="5">
    <source>
        <dbReference type="ARBA" id="ARBA00023077"/>
    </source>
</evidence>
<keyword evidence="4 8" id="KW-0812">Transmembrane</keyword>
<keyword evidence="14" id="KW-1185">Reference proteome</keyword>
<dbReference type="EMBL" id="JAKIKT010000001">
    <property type="protein sequence ID" value="MCL2912941.1"/>
    <property type="molecule type" value="Genomic_DNA"/>
</dbReference>
<proteinExistence type="inferred from homology"/>
<evidence type="ECO:0000259" key="12">
    <source>
        <dbReference type="Pfam" id="PF07715"/>
    </source>
</evidence>
<keyword evidence="10" id="KW-0732">Signal</keyword>
<dbReference type="Proteomes" id="UP001202831">
    <property type="component" value="Unassembled WGS sequence"/>
</dbReference>
<dbReference type="SUPFAM" id="SSF56935">
    <property type="entry name" value="Porins"/>
    <property type="match status" value="1"/>
</dbReference>
<feature type="signal peptide" evidence="10">
    <location>
        <begin position="1"/>
        <end position="21"/>
    </location>
</feature>
<evidence type="ECO:0000259" key="11">
    <source>
        <dbReference type="Pfam" id="PF00593"/>
    </source>
</evidence>
<dbReference type="Pfam" id="PF00593">
    <property type="entry name" value="TonB_dep_Rec_b-barrel"/>
    <property type="match status" value="1"/>
</dbReference>
<sequence length="991" mass="105950">MKNHIPNKLACAIRCSLIAGAASTAVMVNTAIAEEDTENIERIQVTGSKITAIGLESSSPIQTVTAEEIGMAQEPEVEKILRDLPSTIPGDGGNVNNGTAGAATVNLRGLGPQRNLVLLNGKRMVPFNIGGRVDTASIPTAMIESVDIVTGGASAVYGSDAISGAVNFILKRDFSGVAVDTNISETADSDGQNNYIAITLGGNFDDGDGNAVMSFGYVKRDPVLLADRPLGQFGIRTDNGAGYQEFLDGATAPAPISGCGGPSVVDISGSGSTTSIPTRFEVLGTPIGLQFRDDGSLGAPCSRFNFNPFNYYQTPLERYNFMAQSHYTINDDIEAFGNFHFTNATVTQQVAPSGTFGASLVLPLYNPLISSSALTTMLSEANAARVGGTLVAGQNWTDSNANGVVDSEDLLNVRLRRRTLELGERSTSYESDLWQGTVGIRGTLLDNYDYELFYQYGESNRLNVSSGYTNLTNIQNALMATTNENGDIVCENGEAACVPINLFGGFGSITPEMAAYASATALLKETYEQEIFGGFISGELEFATLPTASRGLSLGLGFEKRTESGSFEPDECWKQAPASCLGGAGGNILPISGGYDVTEWYFEGMLPLVEDVTLIESMNLEFGYRAADYSSFGSNDAWKVGLNWRPIESVLFRVMEQRATRAPNIGELFSPVTRGLGDATIDPCSVANAGNIDARLKELCMATGMTAAQVGVIPDIIAGQVNTFDGSDPDNLPKPETADTFTAGIVLTPELPFADSFSLSIDYYDIRIEDVIGSFSPQEIIDGCYVLGDLTQCAKINRQGGDLTGDLAGIDTFVTNLDYLKAEGIEVGYNLTYELDSWGELQLNGNVNKYLTQESQSSAATPVVDCNGFFGTSCNPISDIKATTRLTWAWDDLTTSVLWRYQGAIDVLPNEAENMFEPFRHIGSYSYIDLFASYAVTENIEVTVGVDNLLDKQPPVVGDTAGTTAYNSGNTFPSSYDVLGTIYKAGLKLRF</sequence>
<dbReference type="PANTHER" id="PTHR47234">
    <property type="match status" value="1"/>
</dbReference>
<dbReference type="InterPro" id="IPR036942">
    <property type="entry name" value="Beta-barrel_TonB_sf"/>
</dbReference>
<organism evidence="13 14">
    <name type="scientific">Shewanella corallii</name>
    <dbReference type="NCBI Taxonomy" id="560080"/>
    <lineage>
        <taxon>Bacteria</taxon>
        <taxon>Pseudomonadati</taxon>
        <taxon>Pseudomonadota</taxon>
        <taxon>Gammaproteobacteria</taxon>
        <taxon>Alteromonadales</taxon>
        <taxon>Shewanellaceae</taxon>
        <taxon>Shewanella</taxon>
    </lineage>
</organism>
<dbReference type="PROSITE" id="PS52016">
    <property type="entry name" value="TONB_DEPENDENT_REC_3"/>
    <property type="match status" value="1"/>
</dbReference>
<evidence type="ECO:0000256" key="9">
    <source>
        <dbReference type="RuleBase" id="RU003357"/>
    </source>
</evidence>
<feature type="domain" description="TonB-dependent receptor-like beta-barrel" evidence="11">
    <location>
        <begin position="391"/>
        <end position="949"/>
    </location>
</feature>
<evidence type="ECO:0000256" key="6">
    <source>
        <dbReference type="ARBA" id="ARBA00023136"/>
    </source>
</evidence>
<accession>A0ABT0N3B0</accession>
<comment type="similarity">
    <text evidence="8 9">Belongs to the TonB-dependent receptor family.</text>
</comment>
<dbReference type="Gene3D" id="2.170.130.10">
    <property type="entry name" value="TonB-dependent receptor, plug domain"/>
    <property type="match status" value="1"/>
</dbReference>
<dbReference type="InterPro" id="IPR000531">
    <property type="entry name" value="Beta-barrel_TonB"/>
</dbReference>
<comment type="subcellular location">
    <subcellularLocation>
        <location evidence="1 8">Cell outer membrane</location>
        <topology evidence="1 8">Multi-pass membrane protein</topology>
    </subcellularLocation>
</comment>
<keyword evidence="7 8" id="KW-0998">Cell outer membrane</keyword>
<dbReference type="Gene3D" id="2.40.170.20">
    <property type="entry name" value="TonB-dependent receptor, beta-barrel domain"/>
    <property type="match status" value="1"/>
</dbReference>
<feature type="chain" id="PRO_5045091325" evidence="10">
    <location>
        <begin position="22"/>
        <end position="991"/>
    </location>
</feature>
<evidence type="ECO:0000256" key="2">
    <source>
        <dbReference type="ARBA" id="ARBA00022448"/>
    </source>
</evidence>
<protein>
    <submittedName>
        <fullName evidence="13">TonB-dependent receptor</fullName>
    </submittedName>
</protein>
<reference evidence="13 14" key="1">
    <citation type="submission" date="2022-01" db="EMBL/GenBank/DDBJ databases">
        <title>Whole genome-based taxonomy of the Shewanellaceae.</title>
        <authorList>
            <person name="Martin-Rodriguez A.J."/>
        </authorList>
    </citation>
    <scope>NUCLEOTIDE SEQUENCE [LARGE SCALE GENOMIC DNA]</scope>
    <source>
        <strain evidence="13 14">DSM 21332</strain>
    </source>
</reference>
<evidence type="ECO:0000313" key="14">
    <source>
        <dbReference type="Proteomes" id="UP001202831"/>
    </source>
</evidence>
<dbReference type="PANTHER" id="PTHR47234:SF2">
    <property type="entry name" value="TONB-DEPENDENT RECEPTOR"/>
    <property type="match status" value="1"/>
</dbReference>
<evidence type="ECO:0000256" key="8">
    <source>
        <dbReference type="PROSITE-ProRule" id="PRU01360"/>
    </source>
</evidence>
<evidence type="ECO:0000256" key="7">
    <source>
        <dbReference type="ARBA" id="ARBA00023237"/>
    </source>
</evidence>
<dbReference type="RefSeq" id="WP_249247739.1">
    <property type="nucleotide sequence ID" value="NZ_JAKIKT010000001.1"/>
</dbReference>
<dbReference type="InterPro" id="IPR012910">
    <property type="entry name" value="Plug_dom"/>
</dbReference>
<evidence type="ECO:0000256" key="10">
    <source>
        <dbReference type="SAM" id="SignalP"/>
    </source>
</evidence>
<gene>
    <name evidence="13" type="ORF">L2725_03970</name>
</gene>
<evidence type="ECO:0000256" key="1">
    <source>
        <dbReference type="ARBA" id="ARBA00004571"/>
    </source>
</evidence>
<name>A0ABT0N3B0_9GAMM</name>
<feature type="domain" description="TonB-dependent receptor plug" evidence="12">
    <location>
        <begin position="56"/>
        <end position="165"/>
    </location>
</feature>
<dbReference type="InterPro" id="IPR039426">
    <property type="entry name" value="TonB-dep_rcpt-like"/>
</dbReference>
<dbReference type="Pfam" id="PF07715">
    <property type="entry name" value="Plug"/>
    <property type="match status" value="1"/>
</dbReference>
<evidence type="ECO:0000313" key="13">
    <source>
        <dbReference type="EMBL" id="MCL2912941.1"/>
    </source>
</evidence>